<dbReference type="AlphaFoldDB" id="A0ABD1JYG5"/>
<dbReference type="PROSITE" id="PS51392">
    <property type="entry name" value="KEN"/>
    <property type="match status" value="1"/>
</dbReference>
<feature type="domain" description="KEN" evidence="5">
    <location>
        <begin position="622"/>
        <end position="745"/>
    </location>
</feature>
<keyword evidence="7" id="KW-1185">Reference proteome</keyword>
<evidence type="ECO:0000256" key="1">
    <source>
        <dbReference type="ARBA" id="ARBA00022741"/>
    </source>
</evidence>
<dbReference type="InterPro" id="IPR038357">
    <property type="entry name" value="KEN_sf"/>
</dbReference>
<dbReference type="SMART" id="SM00220">
    <property type="entry name" value="S_TKc"/>
    <property type="match status" value="1"/>
</dbReference>
<organism evidence="6 7">
    <name type="scientific">Coilia grayii</name>
    <name type="common">Gray's grenadier anchovy</name>
    <dbReference type="NCBI Taxonomy" id="363190"/>
    <lineage>
        <taxon>Eukaryota</taxon>
        <taxon>Metazoa</taxon>
        <taxon>Chordata</taxon>
        <taxon>Craniata</taxon>
        <taxon>Vertebrata</taxon>
        <taxon>Euteleostomi</taxon>
        <taxon>Actinopterygii</taxon>
        <taxon>Neopterygii</taxon>
        <taxon>Teleostei</taxon>
        <taxon>Clupei</taxon>
        <taxon>Clupeiformes</taxon>
        <taxon>Clupeoidei</taxon>
        <taxon>Engraulidae</taxon>
        <taxon>Coilinae</taxon>
        <taxon>Coilia</taxon>
    </lineage>
</organism>
<dbReference type="EMBL" id="JBHFQA010000010">
    <property type="protein sequence ID" value="KAL2091932.1"/>
    <property type="molecule type" value="Genomic_DNA"/>
</dbReference>
<name>A0ABD1JYG5_9TELE</name>
<dbReference type="InterPro" id="IPR045133">
    <property type="entry name" value="IRE1/2-like"/>
</dbReference>
<proteinExistence type="predicted"/>
<sequence>MLHMLSLEDDQMSKYALFFNYTCDVPKKQPEQIYQLYHNDFLEVHPSMHDSLFDRFTTVVGPGAPAYQQMAIKWLKHSQNMDRYVEETIQRLPKISNAHHQLLIVQHLRSAFCLMEKIPLTFSHSIIPILLQFLTTTLAHSPDPIVTLLYVIIQKSPKQKDGSDAHFIEKLCRGVVPFTNPRYPVITGAFTYGILAHLHSYQGLPEIITALGVTSVPERILNAADSQMDETLKKTLRELNEKLTGRCSEWQSLDQETVMQGKEKRKKKKKKKKTIKSPTDDLVSGSVMTTSDCDTPLSSVEESCPIDESSSVKPFPSVTDTVTILRPWYQSSVRWRTQLEKLANMRMTEVKTVKNLTFCVNSDYLIARGSDGTEVFLGLRDDGTEVAIKRMTKSNYQLLKHEEEYLRLPELDSPSIVRYVDFAEDDNFGYLVLQLCEYTLEEYIDPENHHLPENIQEKMDILKTKVKEVLHSLEVLHNKDTKVLHRDIKPQNVLIDITGKARLADFGISRRLNVGQTTLVTRPAGTKCWKSREALEEDSGSGFKRSSDIQVAGMLIYYILSCGHHPFGKGIRCEANIVDGKYNLDLVEDELAKDLIEWMIQAEPTHRPRVEETLTHPYFWTSDRRVEYLTKVGNGTEAENFRKADEKLLKELEEYTKDKSFSDWRNKFPPEMVLKLDEKQRKSYPENTLALLRFIRNLYEHHADDADKIDLMTLFPDLFASVYKFAKAKGWNSRPSLKKFLKVAS</sequence>
<evidence type="ECO:0000259" key="5">
    <source>
        <dbReference type="PROSITE" id="PS51392"/>
    </source>
</evidence>
<evidence type="ECO:0000256" key="2">
    <source>
        <dbReference type="ARBA" id="ARBA00022840"/>
    </source>
</evidence>
<dbReference type="SUPFAM" id="SSF56112">
    <property type="entry name" value="Protein kinase-like (PK-like)"/>
    <property type="match status" value="1"/>
</dbReference>
<reference evidence="6 7" key="1">
    <citation type="submission" date="2024-09" db="EMBL/GenBank/DDBJ databases">
        <title>A chromosome-level genome assembly of Gray's grenadier anchovy, Coilia grayii.</title>
        <authorList>
            <person name="Fu Z."/>
        </authorList>
    </citation>
    <scope>NUCLEOTIDE SEQUENCE [LARGE SCALE GENOMIC DNA]</scope>
    <source>
        <strain evidence="6">G4</strain>
        <tissue evidence="6">Muscle</tissue>
    </source>
</reference>
<dbReference type="PROSITE" id="PS50011">
    <property type="entry name" value="PROTEIN_KINASE_DOM"/>
    <property type="match status" value="1"/>
</dbReference>
<feature type="region of interest" description="Disordered" evidence="3">
    <location>
        <begin position="255"/>
        <end position="312"/>
    </location>
</feature>
<feature type="domain" description="Protein kinase" evidence="4">
    <location>
        <begin position="360"/>
        <end position="619"/>
    </location>
</feature>
<dbReference type="PANTHER" id="PTHR13954:SF28">
    <property type="match status" value="1"/>
</dbReference>
<dbReference type="PROSITE" id="PS00108">
    <property type="entry name" value="PROTEIN_KINASE_ST"/>
    <property type="match status" value="1"/>
</dbReference>
<dbReference type="InterPro" id="IPR000719">
    <property type="entry name" value="Prot_kinase_dom"/>
</dbReference>
<dbReference type="GO" id="GO:0005524">
    <property type="term" value="F:ATP binding"/>
    <property type="evidence" value="ECO:0007669"/>
    <property type="project" value="UniProtKB-KW"/>
</dbReference>
<keyword evidence="2" id="KW-0067">ATP-binding</keyword>
<dbReference type="Gene3D" id="1.20.1440.180">
    <property type="entry name" value="KEN domain"/>
    <property type="match status" value="1"/>
</dbReference>
<dbReference type="Proteomes" id="UP001591681">
    <property type="component" value="Unassembled WGS sequence"/>
</dbReference>
<feature type="compositionally biased region" description="Basic residues" evidence="3">
    <location>
        <begin position="263"/>
        <end position="275"/>
    </location>
</feature>
<dbReference type="Gene3D" id="1.10.510.10">
    <property type="entry name" value="Transferase(Phosphotransferase) domain 1"/>
    <property type="match status" value="1"/>
</dbReference>
<dbReference type="Pfam" id="PF06479">
    <property type="entry name" value="Ribonuc_2-5A"/>
    <property type="match status" value="1"/>
</dbReference>
<evidence type="ECO:0000256" key="3">
    <source>
        <dbReference type="SAM" id="MobiDB-lite"/>
    </source>
</evidence>
<evidence type="ECO:0000259" key="4">
    <source>
        <dbReference type="PROSITE" id="PS50011"/>
    </source>
</evidence>
<comment type="caution">
    <text evidence="6">The sequence shown here is derived from an EMBL/GenBank/DDBJ whole genome shotgun (WGS) entry which is preliminary data.</text>
</comment>
<keyword evidence="1" id="KW-0547">Nucleotide-binding</keyword>
<evidence type="ECO:0000313" key="7">
    <source>
        <dbReference type="Proteomes" id="UP001591681"/>
    </source>
</evidence>
<dbReference type="InterPro" id="IPR008271">
    <property type="entry name" value="Ser/Thr_kinase_AS"/>
</dbReference>
<accession>A0ABD1JYG5</accession>
<dbReference type="InterPro" id="IPR011009">
    <property type="entry name" value="Kinase-like_dom_sf"/>
</dbReference>
<dbReference type="PANTHER" id="PTHR13954">
    <property type="entry name" value="IRE1-RELATED"/>
    <property type="match status" value="1"/>
</dbReference>
<dbReference type="Pfam" id="PF00069">
    <property type="entry name" value="Pkinase"/>
    <property type="match status" value="1"/>
</dbReference>
<evidence type="ECO:0000313" key="6">
    <source>
        <dbReference type="EMBL" id="KAL2091932.1"/>
    </source>
</evidence>
<gene>
    <name evidence="6" type="ORF">ACEWY4_011730</name>
</gene>
<dbReference type="InterPro" id="IPR010513">
    <property type="entry name" value="KEN_dom"/>
</dbReference>
<feature type="compositionally biased region" description="Polar residues" evidence="3">
    <location>
        <begin position="286"/>
        <end position="301"/>
    </location>
</feature>
<protein>
    <submittedName>
        <fullName evidence="6">Uncharacterized protein</fullName>
    </submittedName>
</protein>